<evidence type="ECO:0000256" key="4">
    <source>
        <dbReference type="ARBA" id="ARBA00022692"/>
    </source>
</evidence>
<accession>A0AAX4HKU2</accession>
<dbReference type="EMBL" id="CP139487">
    <property type="protein sequence ID" value="WPU63892.1"/>
    <property type="molecule type" value="Genomic_DNA"/>
</dbReference>
<dbReference type="PANTHER" id="PTHR42982">
    <property type="entry name" value="SEC-INDEPENDENT PROTEIN TRANSLOCASE PROTEIN TATA"/>
    <property type="match status" value="1"/>
</dbReference>
<keyword evidence="6 9" id="KW-1133">Transmembrane helix</keyword>
<evidence type="ECO:0000256" key="8">
    <source>
        <dbReference type="ARBA" id="ARBA00023136"/>
    </source>
</evidence>
<comment type="function">
    <text evidence="9">Part of the twin-arginine translocation (Tat) system that transports large folded proteins containing a characteristic twin-arginine motif in their signal peptide across membranes. TatA could form the protein-conducting channel of the Tat system.</text>
</comment>
<dbReference type="InterPro" id="IPR003369">
    <property type="entry name" value="TatA/B/E"/>
</dbReference>
<keyword evidence="5 9" id="KW-0653">Protein transport</keyword>
<dbReference type="NCBIfam" id="NF011430">
    <property type="entry name" value="PRK14861.1"/>
    <property type="match status" value="1"/>
</dbReference>
<comment type="similarity">
    <text evidence="9">Belongs to the TatA/E family.</text>
</comment>
<reference evidence="11 12" key="1">
    <citation type="submission" date="2023-11" db="EMBL/GenBank/DDBJ databases">
        <title>Peredibacter starrii A3.12.</title>
        <authorList>
            <person name="Mitchell R.J."/>
        </authorList>
    </citation>
    <scope>NUCLEOTIDE SEQUENCE [LARGE SCALE GENOMIC DNA]</scope>
    <source>
        <strain evidence="11 12">A3.12</strain>
    </source>
</reference>
<keyword evidence="7 9" id="KW-0811">Translocation</keyword>
<dbReference type="Proteomes" id="UP001324634">
    <property type="component" value="Chromosome"/>
</dbReference>
<evidence type="ECO:0000256" key="7">
    <source>
        <dbReference type="ARBA" id="ARBA00023010"/>
    </source>
</evidence>
<dbReference type="Pfam" id="PF02416">
    <property type="entry name" value="TatA_B_E"/>
    <property type="match status" value="1"/>
</dbReference>
<proteinExistence type="inferred from homology"/>
<keyword evidence="2 9" id="KW-0813">Transport</keyword>
<dbReference type="Gene3D" id="1.20.5.3310">
    <property type="match status" value="1"/>
</dbReference>
<comment type="subcellular location">
    <subcellularLocation>
        <location evidence="1 9">Cell membrane</location>
        <topology evidence="1 9">Single-pass membrane protein</topology>
    </subcellularLocation>
</comment>
<sequence length="85" mass="9292">MFGLGFGELVLIFLIALIFIGPKKLPELAKGLGKGIREFQNAAKGFSDQLQDDSDSTHKKVADATQHPTEKVEAPTEEKKETPHS</sequence>
<dbReference type="InterPro" id="IPR006312">
    <property type="entry name" value="TatA/E"/>
</dbReference>
<dbReference type="AlphaFoldDB" id="A0AAX4HKU2"/>
<dbReference type="GO" id="GO:0043953">
    <property type="term" value="P:protein transport by the Tat complex"/>
    <property type="evidence" value="ECO:0007669"/>
    <property type="project" value="UniProtKB-UniRule"/>
</dbReference>
<evidence type="ECO:0000256" key="6">
    <source>
        <dbReference type="ARBA" id="ARBA00022989"/>
    </source>
</evidence>
<dbReference type="GO" id="GO:0033281">
    <property type="term" value="C:TAT protein transport complex"/>
    <property type="evidence" value="ECO:0007669"/>
    <property type="project" value="UniProtKB-UniRule"/>
</dbReference>
<gene>
    <name evidence="9" type="primary">tatA</name>
    <name evidence="11" type="ORF">SOO65_14450</name>
</gene>
<evidence type="ECO:0000256" key="2">
    <source>
        <dbReference type="ARBA" id="ARBA00022448"/>
    </source>
</evidence>
<dbReference type="GO" id="GO:0008320">
    <property type="term" value="F:protein transmembrane transporter activity"/>
    <property type="evidence" value="ECO:0007669"/>
    <property type="project" value="UniProtKB-UniRule"/>
</dbReference>
<keyword evidence="4 9" id="KW-0812">Transmembrane</keyword>
<organism evidence="11 12">
    <name type="scientific">Peredibacter starrii</name>
    <dbReference type="NCBI Taxonomy" id="28202"/>
    <lineage>
        <taxon>Bacteria</taxon>
        <taxon>Pseudomonadati</taxon>
        <taxon>Bdellovibrionota</taxon>
        <taxon>Bacteriovoracia</taxon>
        <taxon>Bacteriovoracales</taxon>
        <taxon>Bacteriovoracaceae</taxon>
        <taxon>Peredibacter</taxon>
    </lineage>
</organism>
<evidence type="ECO:0000256" key="1">
    <source>
        <dbReference type="ARBA" id="ARBA00004162"/>
    </source>
</evidence>
<evidence type="ECO:0000256" key="5">
    <source>
        <dbReference type="ARBA" id="ARBA00022927"/>
    </source>
</evidence>
<dbReference type="PANTHER" id="PTHR42982:SF1">
    <property type="entry name" value="SEC-INDEPENDENT PROTEIN TRANSLOCASE PROTEIN TATA"/>
    <property type="match status" value="1"/>
</dbReference>
<feature type="region of interest" description="Disordered" evidence="10">
    <location>
        <begin position="46"/>
        <end position="85"/>
    </location>
</feature>
<comment type="subunit">
    <text evidence="9">Forms a complex with TatC.</text>
</comment>
<keyword evidence="12" id="KW-1185">Reference proteome</keyword>
<keyword evidence="3 9" id="KW-1003">Cell membrane</keyword>
<name>A0AAX4HKU2_9BACT</name>
<dbReference type="HAMAP" id="MF_00236">
    <property type="entry name" value="TatA_E"/>
    <property type="match status" value="1"/>
</dbReference>
<evidence type="ECO:0000313" key="12">
    <source>
        <dbReference type="Proteomes" id="UP001324634"/>
    </source>
</evidence>
<evidence type="ECO:0000256" key="3">
    <source>
        <dbReference type="ARBA" id="ARBA00022475"/>
    </source>
</evidence>
<feature type="compositionally biased region" description="Basic and acidic residues" evidence="10">
    <location>
        <begin position="55"/>
        <end position="85"/>
    </location>
</feature>
<feature type="transmembrane region" description="Helical" evidence="9">
    <location>
        <begin position="6"/>
        <end position="22"/>
    </location>
</feature>
<evidence type="ECO:0000256" key="9">
    <source>
        <dbReference type="HAMAP-Rule" id="MF_00236"/>
    </source>
</evidence>
<dbReference type="RefSeq" id="WP_321391478.1">
    <property type="nucleotide sequence ID" value="NZ_CP139487.1"/>
</dbReference>
<dbReference type="KEGG" id="psti:SOO65_14450"/>
<dbReference type="PRINTS" id="PR01506">
    <property type="entry name" value="TATBPROTEIN"/>
</dbReference>
<evidence type="ECO:0000256" key="10">
    <source>
        <dbReference type="SAM" id="MobiDB-lite"/>
    </source>
</evidence>
<evidence type="ECO:0000313" key="11">
    <source>
        <dbReference type="EMBL" id="WPU63892.1"/>
    </source>
</evidence>
<protein>
    <recommendedName>
        <fullName evidence="9">Sec-independent protein translocase protein TatA</fullName>
    </recommendedName>
</protein>
<keyword evidence="8 9" id="KW-0472">Membrane</keyword>